<keyword evidence="11" id="KW-0732">Signal</keyword>
<dbReference type="SUPFAM" id="SSF49899">
    <property type="entry name" value="Concanavalin A-like lectins/glucanases"/>
    <property type="match status" value="1"/>
</dbReference>
<evidence type="ECO:0000256" key="4">
    <source>
        <dbReference type="ARBA" id="ARBA00022968"/>
    </source>
</evidence>
<evidence type="ECO:0000256" key="10">
    <source>
        <dbReference type="SAM" id="Phobius"/>
    </source>
</evidence>
<keyword evidence="9" id="KW-0961">Cell wall biogenesis/degradation</keyword>
<dbReference type="GO" id="GO:0071555">
    <property type="term" value="P:cell wall organization"/>
    <property type="evidence" value="ECO:0007669"/>
    <property type="project" value="UniProtKB-KW"/>
</dbReference>
<keyword evidence="14" id="KW-1185">Reference proteome</keyword>
<keyword evidence="7" id="KW-1015">Disulfide bond</keyword>
<dbReference type="Pfam" id="PF03935">
    <property type="entry name" value="SKN1_KRE6_Sbg1"/>
    <property type="match status" value="2"/>
</dbReference>
<keyword evidence="3 10" id="KW-0812">Transmembrane</keyword>
<name>A0A9W7GHP0_9STRA</name>
<dbReference type="GO" id="GO:0006078">
    <property type="term" value="P:(1-&gt;6)-beta-D-glucan biosynthetic process"/>
    <property type="evidence" value="ECO:0007669"/>
    <property type="project" value="TreeGrafter"/>
</dbReference>
<sequence>MIGSTPSKLQCLFLIVAAAYLATTASASMIDPSTPTHAPPREGYELVFSDEFTEEGRNFKDGEDGVWTAMDKNDYTNSALHYYKPEAVQTEDGKLKIHSYREITDFPAEDIKTSKVGAKSKYYTSGMIQSWNKFCFTGGIVSVRAKLPGNAFVGGLWPAVWMMGNLARATYVGSSDYMWPWSFDKCDRHGQNGQELSGCNEGWHWGVGKGRGAPEIDLIEAMGGEVKKLPHSKITTPYVSSSLQVSPGVKDGRPVLGDKPVPGRWYEGMTYGKNTSLNNFFYGVLLEHKPSSYSYQSDAISANTQLSASQYEEFHDYTVEWKLDSEEGANDGRLEWYMDGEFLYSIKSSSLNITGSKMPDEPMYLLLNTAISSTWGFPAPIPDGCECESYDCDDPKCKCAFSPGFCDNFPATFEIDHVRVYQRPGESLGCSPKSRPTKLFIEGHKNRYMKEGDKEPLLPINVGGGECEEGGECGEGGVCNGGYCACTDGWIGSMCRTRDKDYDESVWRDPGNVEDIVVEGPKGLHKELLGMLGVIFAGLGVAICCRVRERREAGMGYRYVKVGEIGLGGEKGLYGGAGYGSSGAYQKGTTNRV</sequence>
<feature type="chain" id="PRO_5040981492" description="GH16 domain-containing protein" evidence="11">
    <location>
        <begin position="28"/>
        <end position="593"/>
    </location>
</feature>
<dbReference type="PROSITE" id="PS51762">
    <property type="entry name" value="GH16_2"/>
    <property type="match status" value="1"/>
</dbReference>
<evidence type="ECO:0000256" key="11">
    <source>
        <dbReference type="SAM" id="SignalP"/>
    </source>
</evidence>
<dbReference type="InterPro" id="IPR000742">
    <property type="entry name" value="EGF"/>
</dbReference>
<dbReference type="GO" id="GO:0005789">
    <property type="term" value="C:endoplasmic reticulum membrane"/>
    <property type="evidence" value="ECO:0007669"/>
    <property type="project" value="TreeGrafter"/>
</dbReference>
<evidence type="ECO:0000256" key="6">
    <source>
        <dbReference type="ARBA" id="ARBA00023136"/>
    </source>
</evidence>
<evidence type="ECO:0000256" key="3">
    <source>
        <dbReference type="ARBA" id="ARBA00022692"/>
    </source>
</evidence>
<evidence type="ECO:0000256" key="2">
    <source>
        <dbReference type="ARBA" id="ARBA00010962"/>
    </source>
</evidence>
<dbReference type="OrthoDB" id="412647at2759"/>
<feature type="transmembrane region" description="Helical" evidence="10">
    <location>
        <begin position="528"/>
        <end position="547"/>
    </location>
</feature>
<dbReference type="InterPro" id="IPR013320">
    <property type="entry name" value="ConA-like_dom_sf"/>
</dbReference>
<gene>
    <name evidence="13" type="ORF">TrCOL_g1793</name>
</gene>
<evidence type="ECO:0000259" key="12">
    <source>
        <dbReference type="PROSITE" id="PS51762"/>
    </source>
</evidence>
<keyword evidence="6 10" id="KW-0472">Membrane</keyword>
<dbReference type="GO" id="GO:0005886">
    <property type="term" value="C:plasma membrane"/>
    <property type="evidence" value="ECO:0007669"/>
    <property type="project" value="TreeGrafter"/>
</dbReference>
<dbReference type="PROSITE" id="PS00022">
    <property type="entry name" value="EGF_1"/>
    <property type="match status" value="1"/>
</dbReference>
<organism evidence="13 14">
    <name type="scientific">Triparma columacea</name>
    <dbReference type="NCBI Taxonomy" id="722753"/>
    <lineage>
        <taxon>Eukaryota</taxon>
        <taxon>Sar</taxon>
        <taxon>Stramenopiles</taxon>
        <taxon>Ochrophyta</taxon>
        <taxon>Bolidophyceae</taxon>
        <taxon>Parmales</taxon>
        <taxon>Triparmaceae</taxon>
        <taxon>Triparma</taxon>
    </lineage>
</organism>
<dbReference type="AlphaFoldDB" id="A0A9W7GHP0"/>
<feature type="signal peptide" evidence="11">
    <location>
        <begin position="1"/>
        <end position="27"/>
    </location>
</feature>
<keyword evidence="8" id="KW-0325">Glycoprotein</keyword>
<evidence type="ECO:0000313" key="13">
    <source>
        <dbReference type="EMBL" id="GMI44453.1"/>
    </source>
</evidence>
<dbReference type="Proteomes" id="UP001165065">
    <property type="component" value="Unassembled WGS sequence"/>
</dbReference>
<comment type="subcellular location">
    <subcellularLocation>
        <location evidence="1">Membrane</location>
        <topology evidence="1">Single-pass type II membrane protein</topology>
    </subcellularLocation>
</comment>
<evidence type="ECO:0000256" key="5">
    <source>
        <dbReference type="ARBA" id="ARBA00022989"/>
    </source>
</evidence>
<evidence type="ECO:0000256" key="8">
    <source>
        <dbReference type="ARBA" id="ARBA00023180"/>
    </source>
</evidence>
<dbReference type="InterPro" id="IPR000757">
    <property type="entry name" value="Beta-glucanase-like"/>
</dbReference>
<evidence type="ECO:0000256" key="9">
    <source>
        <dbReference type="ARBA" id="ARBA00023316"/>
    </source>
</evidence>
<dbReference type="InterPro" id="IPR005629">
    <property type="entry name" value="Skn1/Kre6/Sbg1"/>
</dbReference>
<evidence type="ECO:0000313" key="14">
    <source>
        <dbReference type="Proteomes" id="UP001165065"/>
    </source>
</evidence>
<dbReference type="Gene3D" id="2.60.120.200">
    <property type="match status" value="1"/>
</dbReference>
<protein>
    <recommendedName>
        <fullName evidence="12">GH16 domain-containing protein</fullName>
    </recommendedName>
</protein>
<evidence type="ECO:0000256" key="1">
    <source>
        <dbReference type="ARBA" id="ARBA00004606"/>
    </source>
</evidence>
<keyword evidence="4" id="KW-0735">Signal-anchor</keyword>
<feature type="domain" description="GH16" evidence="12">
    <location>
        <begin position="33"/>
        <end position="426"/>
    </location>
</feature>
<dbReference type="EMBL" id="BRYA01000217">
    <property type="protein sequence ID" value="GMI44453.1"/>
    <property type="molecule type" value="Genomic_DNA"/>
</dbReference>
<dbReference type="PANTHER" id="PTHR31361">
    <property type="entry name" value="BETA-GLUCAN SYNTHESIS-ASSOCIATED PROTEIN KRE6-RELATED"/>
    <property type="match status" value="1"/>
</dbReference>
<dbReference type="PANTHER" id="PTHR31361:SF1">
    <property type="entry name" value="BETA-GLUCAN SYNTHESIS-ASSOCIATED PROTEIN KRE6-RELATED"/>
    <property type="match status" value="1"/>
</dbReference>
<accession>A0A9W7GHP0</accession>
<proteinExistence type="inferred from homology"/>
<dbReference type="GO" id="GO:0015926">
    <property type="term" value="F:glucosidase activity"/>
    <property type="evidence" value="ECO:0007669"/>
    <property type="project" value="TreeGrafter"/>
</dbReference>
<evidence type="ECO:0000256" key="7">
    <source>
        <dbReference type="ARBA" id="ARBA00023157"/>
    </source>
</evidence>
<comment type="caution">
    <text evidence="13">The sequence shown here is derived from an EMBL/GenBank/DDBJ whole genome shotgun (WGS) entry which is preliminary data.</text>
</comment>
<reference evidence="14" key="1">
    <citation type="journal article" date="2023" name="Commun. Biol.">
        <title>Genome analysis of Parmales, the sister group of diatoms, reveals the evolutionary specialization of diatoms from phago-mixotrophs to photoautotrophs.</title>
        <authorList>
            <person name="Ban H."/>
            <person name="Sato S."/>
            <person name="Yoshikawa S."/>
            <person name="Yamada K."/>
            <person name="Nakamura Y."/>
            <person name="Ichinomiya M."/>
            <person name="Sato N."/>
            <person name="Blanc-Mathieu R."/>
            <person name="Endo H."/>
            <person name="Kuwata A."/>
            <person name="Ogata H."/>
        </authorList>
    </citation>
    <scope>NUCLEOTIDE SEQUENCE [LARGE SCALE GENOMIC DNA]</scope>
</reference>
<keyword evidence="5 10" id="KW-1133">Transmembrane helix</keyword>
<comment type="similarity">
    <text evidence="2">Belongs to the SKN1/KRE6 family.</text>
</comment>
<dbReference type="PROSITE" id="PS01186">
    <property type="entry name" value="EGF_2"/>
    <property type="match status" value="1"/>
</dbReference>